<keyword evidence="2" id="KW-1185">Reference proteome</keyword>
<evidence type="ECO:0000313" key="1">
    <source>
        <dbReference type="EMBL" id="KAF6225812.1"/>
    </source>
</evidence>
<dbReference type="GO" id="GO:0005634">
    <property type="term" value="C:nucleus"/>
    <property type="evidence" value="ECO:0007669"/>
    <property type="project" value="TreeGrafter"/>
</dbReference>
<dbReference type="EMBL" id="JACCJB010000007">
    <property type="protein sequence ID" value="KAF6225812.1"/>
    <property type="molecule type" value="Genomic_DNA"/>
</dbReference>
<dbReference type="SUPFAM" id="SSF56784">
    <property type="entry name" value="HAD-like"/>
    <property type="match status" value="1"/>
</dbReference>
<evidence type="ECO:0000313" key="2">
    <source>
        <dbReference type="Proteomes" id="UP000593566"/>
    </source>
</evidence>
<dbReference type="PANTHER" id="PTHR46191:SF2">
    <property type="entry name" value="HALOACID DEHALOGENASE-LIKE HYDROLASE DOMAIN-CONTAINING PROTEIN 3"/>
    <property type="match status" value="1"/>
</dbReference>
<sequence length="265" mass="29928">MSRYKRLLLTFDAFGTLFTPRETIGKQYAEFARKHGLSGFTNDQIESSFRAAFKSEAGRFPNYGKTVGMSPSQWWSNIINATFRPFSSENGLPERLVPDLLTHFSSAAGYTLYPDVLPFFKSLRQIKVASHGDLVWSKPIIGVITNSDDRVPSILSSLGLQVGLWRHGTDFQASFNAEDDINFVMLSYDVGFEKPDSEIFDTTKQMVPGQERLLHIGDDLQNDYYAAKQAGWEGLLLDRKAQNRQENSGPVPRITDLQELTPYIK</sequence>
<dbReference type="GeneID" id="59338209"/>
<name>A0A8H6CLP5_9LECA</name>
<dbReference type="Gene3D" id="1.10.150.720">
    <property type="entry name" value="Haloacid dehalogenase-like hydrolase"/>
    <property type="match status" value="1"/>
</dbReference>
<dbReference type="RefSeq" id="XP_037154521.1">
    <property type="nucleotide sequence ID" value="XM_037300673.1"/>
</dbReference>
<dbReference type="PANTHER" id="PTHR46191">
    <property type="match status" value="1"/>
</dbReference>
<organism evidence="1 2">
    <name type="scientific">Letharia lupina</name>
    <dbReference type="NCBI Taxonomy" id="560253"/>
    <lineage>
        <taxon>Eukaryota</taxon>
        <taxon>Fungi</taxon>
        <taxon>Dikarya</taxon>
        <taxon>Ascomycota</taxon>
        <taxon>Pezizomycotina</taxon>
        <taxon>Lecanoromycetes</taxon>
        <taxon>OSLEUM clade</taxon>
        <taxon>Lecanoromycetidae</taxon>
        <taxon>Lecanorales</taxon>
        <taxon>Lecanorineae</taxon>
        <taxon>Parmeliaceae</taxon>
        <taxon>Letharia</taxon>
    </lineage>
</organism>
<accession>A0A8H6CLP5</accession>
<reference evidence="1 2" key="1">
    <citation type="journal article" date="2020" name="Genomics">
        <title>Complete, high-quality genomes from long-read metagenomic sequencing of two wolf lichen thalli reveals enigmatic genome architecture.</title>
        <authorList>
            <person name="McKenzie S.K."/>
            <person name="Walston R.F."/>
            <person name="Allen J.L."/>
        </authorList>
    </citation>
    <scope>NUCLEOTIDE SEQUENCE [LARGE SCALE GENOMIC DNA]</scope>
    <source>
        <strain evidence="1">WasteWater1</strain>
    </source>
</reference>
<dbReference type="GO" id="GO:0016791">
    <property type="term" value="F:phosphatase activity"/>
    <property type="evidence" value="ECO:0007669"/>
    <property type="project" value="UniProtKB-ARBA"/>
</dbReference>
<dbReference type="Proteomes" id="UP000593566">
    <property type="component" value="Unassembled WGS sequence"/>
</dbReference>
<dbReference type="NCBIfam" id="TIGR01549">
    <property type="entry name" value="HAD-SF-IA-v1"/>
    <property type="match status" value="1"/>
</dbReference>
<dbReference type="InterPro" id="IPR006439">
    <property type="entry name" value="HAD-SF_hydro_IA"/>
</dbReference>
<dbReference type="AlphaFoldDB" id="A0A8H6CLP5"/>
<gene>
    <name evidence="1" type="ORF">HO133_009814</name>
</gene>
<dbReference type="InterPro" id="IPR044924">
    <property type="entry name" value="HAD-SF_hydro_IA_REG-2-like_cap"/>
</dbReference>
<dbReference type="Pfam" id="PF00702">
    <property type="entry name" value="Hydrolase"/>
    <property type="match status" value="1"/>
</dbReference>
<proteinExistence type="predicted"/>
<protein>
    <submittedName>
        <fullName evidence="1">Uncharacterized protein</fullName>
    </submittedName>
</protein>
<dbReference type="InterPro" id="IPR023214">
    <property type="entry name" value="HAD_sf"/>
</dbReference>
<comment type="caution">
    <text evidence="1">The sequence shown here is derived from an EMBL/GenBank/DDBJ whole genome shotgun (WGS) entry which is preliminary data.</text>
</comment>
<dbReference type="Gene3D" id="3.40.50.1000">
    <property type="entry name" value="HAD superfamily/HAD-like"/>
    <property type="match status" value="1"/>
</dbReference>
<dbReference type="InterPro" id="IPR036412">
    <property type="entry name" value="HAD-like_sf"/>
</dbReference>
<dbReference type="InterPro" id="IPR051828">
    <property type="entry name" value="HAD-like_hydrolase_domain"/>
</dbReference>